<gene>
    <name evidence="1" type="ORF">BUALT_Bualt11G0028600</name>
</gene>
<reference evidence="1" key="1">
    <citation type="submission" date="2019-10" db="EMBL/GenBank/DDBJ databases">
        <authorList>
            <person name="Zhang R."/>
            <person name="Pan Y."/>
            <person name="Wang J."/>
            <person name="Ma R."/>
            <person name="Yu S."/>
        </authorList>
    </citation>
    <scope>NUCLEOTIDE SEQUENCE</scope>
    <source>
        <strain evidence="1">LA-IB0</strain>
        <tissue evidence="1">Leaf</tissue>
    </source>
</reference>
<evidence type="ECO:0000313" key="2">
    <source>
        <dbReference type="Proteomes" id="UP000826271"/>
    </source>
</evidence>
<accession>A0AAV6X2Q9</accession>
<evidence type="ECO:0000313" key="1">
    <source>
        <dbReference type="EMBL" id="KAG8373480.1"/>
    </source>
</evidence>
<dbReference type="EMBL" id="WHWC01000011">
    <property type="protein sequence ID" value="KAG8373480.1"/>
    <property type="molecule type" value="Genomic_DNA"/>
</dbReference>
<name>A0AAV6X2Q9_9LAMI</name>
<organism evidence="1 2">
    <name type="scientific">Buddleja alternifolia</name>
    <dbReference type="NCBI Taxonomy" id="168488"/>
    <lineage>
        <taxon>Eukaryota</taxon>
        <taxon>Viridiplantae</taxon>
        <taxon>Streptophyta</taxon>
        <taxon>Embryophyta</taxon>
        <taxon>Tracheophyta</taxon>
        <taxon>Spermatophyta</taxon>
        <taxon>Magnoliopsida</taxon>
        <taxon>eudicotyledons</taxon>
        <taxon>Gunneridae</taxon>
        <taxon>Pentapetalae</taxon>
        <taxon>asterids</taxon>
        <taxon>lamiids</taxon>
        <taxon>Lamiales</taxon>
        <taxon>Scrophulariaceae</taxon>
        <taxon>Buddlejeae</taxon>
        <taxon>Buddleja</taxon>
    </lineage>
</organism>
<sequence length="195" mass="21851">MSNIIIIHKQLSNFRPPLGGILLVPPVVDNQLIMDFLNQYEKILGQLINAAKCSLTWCGNSKLGDLVDPQTAGFNLVSYFINNGQWDIPEFNRRVPPHPVNQIVNTPIYNSPTYTMIWKLSAHCNFLTQIDWDHIRDKIALVLLCLFINMSNSLGSDSQNYNDPVNLLEPDAMAMAESSLSLPSIEASFSATQFV</sequence>
<protein>
    <submittedName>
        <fullName evidence="1">Uncharacterized protein</fullName>
    </submittedName>
</protein>
<dbReference type="Proteomes" id="UP000826271">
    <property type="component" value="Unassembled WGS sequence"/>
</dbReference>
<keyword evidence="2" id="KW-1185">Reference proteome</keyword>
<comment type="caution">
    <text evidence="1">The sequence shown here is derived from an EMBL/GenBank/DDBJ whole genome shotgun (WGS) entry which is preliminary data.</text>
</comment>
<proteinExistence type="predicted"/>
<dbReference type="AlphaFoldDB" id="A0AAV6X2Q9"/>